<comment type="subcellular location">
    <subcellularLocation>
        <location evidence="1">Cell membrane</location>
        <topology evidence="1">Multi-pass membrane protein</topology>
    </subcellularLocation>
</comment>
<evidence type="ECO:0000256" key="1">
    <source>
        <dbReference type="ARBA" id="ARBA00004651"/>
    </source>
</evidence>
<evidence type="ECO:0000256" key="5">
    <source>
        <dbReference type="ARBA" id="ARBA00022692"/>
    </source>
</evidence>
<feature type="transmembrane region" description="Helical" evidence="8">
    <location>
        <begin position="93"/>
        <end position="113"/>
    </location>
</feature>
<dbReference type="PANTHER" id="PTHR30472">
    <property type="entry name" value="FERRIC ENTEROBACTIN TRANSPORT SYSTEM PERMEASE PROTEIN"/>
    <property type="match status" value="1"/>
</dbReference>
<dbReference type="InterPro" id="IPR000522">
    <property type="entry name" value="ABC_transptr_permease_BtuC"/>
</dbReference>
<feature type="transmembrane region" description="Helical" evidence="8">
    <location>
        <begin position="151"/>
        <end position="173"/>
    </location>
</feature>
<dbReference type="GO" id="GO:0022857">
    <property type="term" value="F:transmembrane transporter activity"/>
    <property type="evidence" value="ECO:0007669"/>
    <property type="project" value="InterPro"/>
</dbReference>
<feature type="transmembrane region" description="Helical" evidence="8">
    <location>
        <begin position="194"/>
        <end position="219"/>
    </location>
</feature>
<evidence type="ECO:0000256" key="4">
    <source>
        <dbReference type="ARBA" id="ARBA00022475"/>
    </source>
</evidence>
<protein>
    <submittedName>
        <fullName evidence="9">Iron-uptake system permease protein FeuB</fullName>
    </submittedName>
</protein>
<dbReference type="EMBL" id="CP007806">
    <property type="protein sequence ID" value="AIG24689.1"/>
    <property type="molecule type" value="Genomic_DNA"/>
</dbReference>
<proteinExistence type="inferred from homology"/>
<feature type="transmembrane region" description="Helical" evidence="8">
    <location>
        <begin position="310"/>
        <end position="327"/>
    </location>
</feature>
<organism evidence="9 10">
    <name type="scientific">Brevibacillus laterosporus LMG 15441</name>
    <dbReference type="NCBI Taxonomy" id="1042163"/>
    <lineage>
        <taxon>Bacteria</taxon>
        <taxon>Bacillati</taxon>
        <taxon>Bacillota</taxon>
        <taxon>Bacilli</taxon>
        <taxon>Bacillales</taxon>
        <taxon>Paenibacillaceae</taxon>
        <taxon>Brevibacillus</taxon>
    </lineage>
</organism>
<keyword evidence="10" id="KW-1185">Reference proteome</keyword>
<dbReference type="CDD" id="cd06550">
    <property type="entry name" value="TM_ABC_iron-siderophores_like"/>
    <property type="match status" value="1"/>
</dbReference>
<dbReference type="GO" id="GO:0005886">
    <property type="term" value="C:plasma membrane"/>
    <property type="evidence" value="ECO:0007669"/>
    <property type="project" value="UniProtKB-SubCell"/>
</dbReference>
<dbReference type="GO" id="GO:0033214">
    <property type="term" value="P:siderophore-iron import into cell"/>
    <property type="evidence" value="ECO:0007669"/>
    <property type="project" value="TreeGrafter"/>
</dbReference>
<dbReference type="eggNOG" id="COG0609">
    <property type="taxonomic scope" value="Bacteria"/>
</dbReference>
<dbReference type="STRING" id="1042163.BRLA_c002940"/>
<reference evidence="9 10" key="1">
    <citation type="journal article" date="2011" name="J. Bacteriol.">
        <title>Genome sequence of Brevibacillus laterosporus LMG 15441, a pathogen of invertebrates.</title>
        <authorList>
            <person name="Djukic M."/>
            <person name="Poehlein A."/>
            <person name="Thurmer A."/>
            <person name="Daniel R."/>
        </authorList>
    </citation>
    <scope>NUCLEOTIDE SEQUENCE [LARGE SCALE GENOMIC DNA]</scope>
    <source>
        <strain evidence="9 10">LMG 15441</strain>
    </source>
</reference>
<evidence type="ECO:0000256" key="7">
    <source>
        <dbReference type="ARBA" id="ARBA00023136"/>
    </source>
</evidence>
<evidence type="ECO:0000256" key="8">
    <source>
        <dbReference type="SAM" id="Phobius"/>
    </source>
</evidence>
<feature type="transmembrane region" description="Helical" evidence="8">
    <location>
        <begin position="120"/>
        <end position="139"/>
    </location>
</feature>
<dbReference type="FunFam" id="1.10.3470.10:FF:000001">
    <property type="entry name" value="Vitamin B12 ABC transporter permease BtuC"/>
    <property type="match status" value="1"/>
</dbReference>
<dbReference type="InterPro" id="IPR037294">
    <property type="entry name" value="ABC_BtuC-like"/>
</dbReference>
<feature type="transmembrane region" description="Helical" evidence="8">
    <location>
        <begin position="239"/>
        <end position="265"/>
    </location>
</feature>
<evidence type="ECO:0000256" key="3">
    <source>
        <dbReference type="ARBA" id="ARBA00022448"/>
    </source>
</evidence>
<keyword evidence="4" id="KW-1003">Cell membrane</keyword>
<dbReference type="RefSeq" id="WP_041751897.1">
    <property type="nucleotide sequence ID" value="NZ_CP007806.1"/>
</dbReference>
<comment type="similarity">
    <text evidence="2">Belongs to the binding-protein-dependent transport system permease family. FecCD subfamily.</text>
</comment>
<feature type="transmembrane region" description="Helical" evidence="8">
    <location>
        <begin position="277"/>
        <end position="298"/>
    </location>
</feature>
<sequence>MRVKKSVPVAILLTSPIFIVILMALSIVFGAKNIELSTIQDAIFHFDAGNADHQIIMHSRIPRAVGALLIGAFLAMSGALMQGMTRNFLASPSIMGVSDGSAFVITVCMIFMPDTSSLQMIMYSLIGSALGVGIVLGFASLLPNGMTPVRLAIIGTVIGTVLSSISQALSTYFQISQNLSFWYNARLHQIDPGLIKLALPFAIVGILLALFLSKSITILSLGEEIAVNLGQRTALIKGLTMLTVVILTGISVALVGKIGFVGLIVPHIARFLVGIDYRWIVPCSAVVGGIFLLFSDILSRFMNYPFETPIGVVTSLFGIPFFLYLIVKKGGEKHGN</sequence>
<dbReference type="Gene3D" id="1.10.3470.10">
    <property type="entry name" value="ABC transporter involved in vitamin B12 uptake, BtuC"/>
    <property type="match status" value="1"/>
</dbReference>
<evidence type="ECO:0000313" key="9">
    <source>
        <dbReference type="EMBL" id="AIG24689.1"/>
    </source>
</evidence>
<keyword evidence="3" id="KW-0813">Transport</keyword>
<dbReference type="HOGENOM" id="CLU_013016_1_0_9"/>
<keyword evidence="6 8" id="KW-1133">Transmembrane helix</keyword>
<gene>
    <name evidence="9" type="primary">feuB_1</name>
    <name evidence="9" type="ORF">BRLA_c002940</name>
</gene>
<feature type="transmembrane region" description="Helical" evidence="8">
    <location>
        <begin position="64"/>
        <end position="81"/>
    </location>
</feature>
<evidence type="ECO:0000313" key="10">
    <source>
        <dbReference type="Proteomes" id="UP000005850"/>
    </source>
</evidence>
<evidence type="ECO:0000256" key="6">
    <source>
        <dbReference type="ARBA" id="ARBA00022989"/>
    </source>
</evidence>
<dbReference type="Proteomes" id="UP000005850">
    <property type="component" value="Chromosome"/>
</dbReference>
<dbReference type="PANTHER" id="PTHR30472:SF30">
    <property type="entry name" value="IRON-UPTAKE SYSTEM PERMEASE PROTEIN FEUB"/>
    <property type="match status" value="1"/>
</dbReference>
<dbReference type="KEGG" id="blr:BRLA_c002940"/>
<feature type="transmembrane region" description="Helical" evidence="8">
    <location>
        <begin position="6"/>
        <end position="29"/>
    </location>
</feature>
<dbReference type="Pfam" id="PF01032">
    <property type="entry name" value="FecCD"/>
    <property type="match status" value="1"/>
</dbReference>
<keyword evidence="7 8" id="KW-0472">Membrane</keyword>
<name>A0A075QYK0_BRELA</name>
<accession>A0A075QYK0</accession>
<dbReference type="AlphaFoldDB" id="A0A075QYK0"/>
<keyword evidence="5 8" id="KW-0812">Transmembrane</keyword>
<evidence type="ECO:0000256" key="2">
    <source>
        <dbReference type="ARBA" id="ARBA00007935"/>
    </source>
</evidence>
<dbReference type="SUPFAM" id="SSF81345">
    <property type="entry name" value="ABC transporter involved in vitamin B12 uptake, BtuC"/>
    <property type="match status" value="1"/>
</dbReference>